<keyword evidence="6" id="KW-1185">Reference proteome</keyword>
<gene>
    <name evidence="5" type="ORF">K469DRAFT_755444</name>
</gene>
<dbReference type="GO" id="GO:0008171">
    <property type="term" value="F:O-methyltransferase activity"/>
    <property type="evidence" value="ECO:0007669"/>
    <property type="project" value="InterPro"/>
</dbReference>
<proteinExistence type="predicted"/>
<dbReference type="SUPFAM" id="SSF46785">
    <property type="entry name" value="Winged helix' DNA-binding domain"/>
    <property type="match status" value="1"/>
</dbReference>
<dbReference type="Pfam" id="PF00891">
    <property type="entry name" value="Methyltransf_2"/>
    <property type="match status" value="1"/>
</dbReference>
<evidence type="ECO:0000256" key="1">
    <source>
        <dbReference type="ARBA" id="ARBA00022603"/>
    </source>
</evidence>
<evidence type="ECO:0000256" key="3">
    <source>
        <dbReference type="ARBA" id="ARBA00022691"/>
    </source>
</evidence>
<dbReference type="InterPro" id="IPR016461">
    <property type="entry name" value="COMT-like"/>
</dbReference>
<sequence length="405" mass="45155">MAPDSSRIVELSSIIQRSSGDIDNYLRAQGLPSPSFAVDSPPDLPLPPHLQKARNDILEATSELQSLCEGPLMHLTRLLSPTVNVLPSLQAVHRYRIAFNIGLNESVQYEELAKRCDIDVDDLKRIVRTAIANHLFLEPEKGVVTHSAISKLIVGIPVVDTWMGHFTDDVWTSGVRMVDAIQKWPGSQEPQHTGFALNDPRGRSMFDVLKGDAEKSKQLAASMQFLQSAPVFDLAHLVKDLGWDAGNTPSLMVDIGHRAGSPEPIEKAKVPADLEGRLEFQVHNFFTEQPVKGADVYFFRSTFHDWSDKYAVQILRSLIPALKKGAKIIINEVCMPEPNVLPFYHAQLLRGYDLAMKSMFNSLERDADGWAKLFQAADHRFKLNRITCSPGSILAVIEALWEGEE</sequence>
<evidence type="ECO:0000256" key="2">
    <source>
        <dbReference type="ARBA" id="ARBA00022679"/>
    </source>
</evidence>
<accession>A0A6A6DEB8</accession>
<dbReference type="PANTHER" id="PTHR43712:SF16">
    <property type="entry name" value="O-METHYLTRANSFERASE ELCB"/>
    <property type="match status" value="1"/>
</dbReference>
<keyword evidence="2 5" id="KW-0808">Transferase</keyword>
<dbReference type="EMBL" id="ML994700">
    <property type="protein sequence ID" value="KAF2176818.1"/>
    <property type="molecule type" value="Genomic_DNA"/>
</dbReference>
<reference evidence="5" key="1">
    <citation type="journal article" date="2020" name="Stud. Mycol.">
        <title>101 Dothideomycetes genomes: a test case for predicting lifestyles and emergence of pathogens.</title>
        <authorList>
            <person name="Haridas S."/>
            <person name="Albert R."/>
            <person name="Binder M."/>
            <person name="Bloem J."/>
            <person name="Labutti K."/>
            <person name="Salamov A."/>
            <person name="Andreopoulos B."/>
            <person name="Baker S."/>
            <person name="Barry K."/>
            <person name="Bills G."/>
            <person name="Bluhm B."/>
            <person name="Cannon C."/>
            <person name="Castanera R."/>
            <person name="Culley D."/>
            <person name="Daum C."/>
            <person name="Ezra D."/>
            <person name="Gonzalez J."/>
            <person name="Henrissat B."/>
            <person name="Kuo A."/>
            <person name="Liang C."/>
            <person name="Lipzen A."/>
            <person name="Lutzoni F."/>
            <person name="Magnuson J."/>
            <person name="Mondo S."/>
            <person name="Nolan M."/>
            <person name="Ohm R."/>
            <person name="Pangilinan J."/>
            <person name="Park H.-J."/>
            <person name="Ramirez L."/>
            <person name="Alfaro M."/>
            <person name="Sun H."/>
            <person name="Tritt A."/>
            <person name="Yoshinaga Y."/>
            <person name="Zwiers L.-H."/>
            <person name="Turgeon B."/>
            <person name="Goodwin S."/>
            <person name="Spatafora J."/>
            <person name="Crous P."/>
            <person name="Grigoriev I."/>
        </authorList>
    </citation>
    <scope>NUCLEOTIDE SEQUENCE</scope>
    <source>
        <strain evidence="5">CBS 207.26</strain>
    </source>
</reference>
<dbReference type="InterPro" id="IPR036388">
    <property type="entry name" value="WH-like_DNA-bd_sf"/>
</dbReference>
<feature type="domain" description="O-methyltransferase C-terminal" evidence="4">
    <location>
        <begin position="263"/>
        <end position="377"/>
    </location>
</feature>
<keyword evidence="1 5" id="KW-0489">Methyltransferase</keyword>
<dbReference type="SUPFAM" id="SSF53335">
    <property type="entry name" value="S-adenosyl-L-methionine-dependent methyltransferases"/>
    <property type="match status" value="1"/>
</dbReference>
<dbReference type="PROSITE" id="PS51683">
    <property type="entry name" value="SAM_OMT_II"/>
    <property type="match status" value="1"/>
</dbReference>
<dbReference type="Gene3D" id="1.10.10.10">
    <property type="entry name" value="Winged helix-like DNA-binding domain superfamily/Winged helix DNA-binding domain"/>
    <property type="match status" value="1"/>
</dbReference>
<evidence type="ECO:0000259" key="4">
    <source>
        <dbReference type="Pfam" id="PF00891"/>
    </source>
</evidence>
<organism evidence="5 6">
    <name type="scientific">Zopfia rhizophila CBS 207.26</name>
    <dbReference type="NCBI Taxonomy" id="1314779"/>
    <lineage>
        <taxon>Eukaryota</taxon>
        <taxon>Fungi</taxon>
        <taxon>Dikarya</taxon>
        <taxon>Ascomycota</taxon>
        <taxon>Pezizomycotina</taxon>
        <taxon>Dothideomycetes</taxon>
        <taxon>Dothideomycetes incertae sedis</taxon>
        <taxon>Zopfiaceae</taxon>
        <taxon>Zopfia</taxon>
    </lineage>
</organism>
<dbReference type="Proteomes" id="UP000800200">
    <property type="component" value="Unassembled WGS sequence"/>
</dbReference>
<dbReference type="OrthoDB" id="1606438at2759"/>
<keyword evidence="3" id="KW-0949">S-adenosyl-L-methionine</keyword>
<dbReference type="GO" id="GO:0032259">
    <property type="term" value="P:methylation"/>
    <property type="evidence" value="ECO:0007669"/>
    <property type="project" value="UniProtKB-KW"/>
</dbReference>
<dbReference type="PANTHER" id="PTHR43712">
    <property type="entry name" value="PUTATIVE (AFU_ORTHOLOGUE AFUA_4G14580)-RELATED"/>
    <property type="match status" value="1"/>
</dbReference>
<name>A0A6A6DEB8_9PEZI</name>
<evidence type="ECO:0000313" key="5">
    <source>
        <dbReference type="EMBL" id="KAF2176818.1"/>
    </source>
</evidence>
<protein>
    <submittedName>
        <fullName evidence="5">S-adenosyl-L-methionine-dependent methyltransferase</fullName>
    </submittedName>
</protein>
<dbReference type="Gene3D" id="3.40.50.150">
    <property type="entry name" value="Vaccinia Virus protein VP39"/>
    <property type="match status" value="1"/>
</dbReference>
<dbReference type="AlphaFoldDB" id="A0A6A6DEB8"/>
<evidence type="ECO:0000313" key="6">
    <source>
        <dbReference type="Proteomes" id="UP000800200"/>
    </source>
</evidence>
<dbReference type="InterPro" id="IPR036390">
    <property type="entry name" value="WH_DNA-bd_sf"/>
</dbReference>
<dbReference type="InterPro" id="IPR029063">
    <property type="entry name" value="SAM-dependent_MTases_sf"/>
</dbReference>
<dbReference type="InterPro" id="IPR001077">
    <property type="entry name" value="COMT_C"/>
</dbReference>